<dbReference type="Proteomes" id="UP001201273">
    <property type="component" value="Unassembled WGS sequence"/>
</dbReference>
<dbReference type="Gene3D" id="6.10.280.50">
    <property type="match status" value="1"/>
</dbReference>
<dbReference type="RefSeq" id="WP_233054117.1">
    <property type="nucleotide sequence ID" value="NZ_JAIMJA010000020.1"/>
</dbReference>
<reference evidence="1 2" key="1">
    <citation type="journal article" date="2022" name="Environ. Microbiol. Rep.">
        <title>Eco-phylogenetic analyses reveal divergent evolution of vitamin B12 metabolism in the marine bacterial family 'Psychromonadaceae'.</title>
        <authorList>
            <person name="Jin X."/>
            <person name="Yang Y."/>
            <person name="Cao H."/>
            <person name="Gao B."/>
            <person name="Zhao Z."/>
        </authorList>
    </citation>
    <scope>NUCLEOTIDE SEQUENCE [LARGE SCALE GENOMIC DNA]</scope>
    <source>
        <strain evidence="1 2">MKS20</strain>
    </source>
</reference>
<dbReference type="InterPro" id="IPR007420">
    <property type="entry name" value="DUF465"/>
</dbReference>
<protein>
    <submittedName>
        <fullName evidence="1">YdcH family protein</fullName>
    </submittedName>
</protein>
<proteinExistence type="predicted"/>
<evidence type="ECO:0000313" key="1">
    <source>
        <dbReference type="EMBL" id="MCE2596477.1"/>
    </source>
</evidence>
<sequence length="79" mass="9026">MLGENHSLRAEFPEHLSTISDLIASDENFAEQVKKYDSLDKEIRVLELNGAPIGDQAMNQLKLDRAELKDWLFLQLNKA</sequence>
<evidence type="ECO:0000313" key="2">
    <source>
        <dbReference type="Proteomes" id="UP001201273"/>
    </source>
</evidence>
<dbReference type="EMBL" id="JAIMJA010000020">
    <property type="protein sequence ID" value="MCE2596477.1"/>
    <property type="molecule type" value="Genomic_DNA"/>
</dbReference>
<keyword evidence="2" id="KW-1185">Reference proteome</keyword>
<comment type="caution">
    <text evidence="1">The sequence shown here is derived from an EMBL/GenBank/DDBJ whole genome shotgun (WGS) entry which is preliminary data.</text>
</comment>
<accession>A0ABS8WDT8</accession>
<gene>
    <name evidence="1" type="ORF">K6Y31_16900</name>
</gene>
<dbReference type="Pfam" id="PF04325">
    <property type="entry name" value="DUF465"/>
    <property type="match status" value="1"/>
</dbReference>
<organism evidence="1 2">
    <name type="scientific">Motilimonas cestriensis</name>
    <dbReference type="NCBI Taxonomy" id="2742685"/>
    <lineage>
        <taxon>Bacteria</taxon>
        <taxon>Pseudomonadati</taxon>
        <taxon>Pseudomonadota</taxon>
        <taxon>Gammaproteobacteria</taxon>
        <taxon>Alteromonadales</taxon>
        <taxon>Alteromonadales genera incertae sedis</taxon>
        <taxon>Motilimonas</taxon>
    </lineage>
</organism>
<name>A0ABS8WDT8_9GAMM</name>
<dbReference type="InterPro" id="IPR038444">
    <property type="entry name" value="DUF465_sf"/>
</dbReference>